<keyword evidence="3 6" id="KW-1133">Transmembrane helix</keyword>
<feature type="transmembrane region" description="Helical" evidence="6">
    <location>
        <begin position="413"/>
        <end position="432"/>
    </location>
</feature>
<feature type="region of interest" description="Disordered" evidence="5">
    <location>
        <begin position="1"/>
        <end position="118"/>
    </location>
</feature>
<keyword evidence="2 6" id="KW-0812">Transmembrane</keyword>
<keyword evidence="9" id="KW-1185">Reference proteome</keyword>
<feature type="transmembrane region" description="Helical" evidence="6">
    <location>
        <begin position="506"/>
        <end position="534"/>
    </location>
</feature>
<dbReference type="InterPro" id="IPR002645">
    <property type="entry name" value="STAS_dom"/>
</dbReference>
<dbReference type="GO" id="GO:0055085">
    <property type="term" value="P:transmembrane transport"/>
    <property type="evidence" value="ECO:0007669"/>
    <property type="project" value="InterPro"/>
</dbReference>
<dbReference type="GO" id="GO:0016020">
    <property type="term" value="C:membrane"/>
    <property type="evidence" value="ECO:0007669"/>
    <property type="project" value="UniProtKB-SubCell"/>
</dbReference>
<dbReference type="PANTHER" id="PTHR11814">
    <property type="entry name" value="SULFATE TRANSPORTER"/>
    <property type="match status" value="1"/>
</dbReference>
<evidence type="ECO:0000259" key="7">
    <source>
        <dbReference type="PROSITE" id="PS50801"/>
    </source>
</evidence>
<feature type="transmembrane region" description="Helical" evidence="6">
    <location>
        <begin position="332"/>
        <end position="355"/>
    </location>
</feature>
<evidence type="ECO:0000313" key="8">
    <source>
        <dbReference type="EMBL" id="QNG51390.1"/>
    </source>
</evidence>
<gene>
    <name evidence="8" type="ORF">H6H00_25125</name>
</gene>
<evidence type="ECO:0000256" key="2">
    <source>
        <dbReference type="ARBA" id="ARBA00022692"/>
    </source>
</evidence>
<evidence type="ECO:0000256" key="5">
    <source>
        <dbReference type="SAM" id="MobiDB-lite"/>
    </source>
</evidence>
<accession>A0A7G7MF29</accession>
<dbReference type="PROSITE" id="PS50801">
    <property type="entry name" value="STAS"/>
    <property type="match status" value="1"/>
</dbReference>
<dbReference type="Pfam" id="PF01740">
    <property type="entry name" value="STAS"/>
    <property type="match status" value="1"/>
</dbReference>
<feature type="transmembrane region" description="Helical" evidence="6">
    <location>
        <begin position="226"/>
        <end position="246"/>
    </location>
</feature>
<feature type="transmembrane region" description="Helical" evidence="6">
    <location>
        <begin position="171"/>
        <end position="192"/>
    </location>
</feature>
<protein>
    <submittedName>
        <fullName evidence="8">STAS domain-containing protein</fullName>
    </submittedName>
</protein>
<sequence>MIFPSSVCRDGVAADPAGRSGRRPEPGGPSDPFSRATGEGPDLDGRTAASPPSVAKVPSCDRPPARRVPTLCRGGSGSARRTIGYHQHSFGPGEVHRARRHRPHGGTAARVRPPGPVSGVRRLGALPGAGVRPGLSALRWRDRPAVVADLLAGATIAAYLVPQVLAYAEVAGLPAVAGLWASVAALTAYAVLGSSRLLSVGPESTTAVMTLIAIAPLAAGDPGRHAALSAALAALVGVLCVAARVARLGFLADLLSRPVLVGYLTGIALIMIAGQLGRLTGIPVEGGTFVEDVAGAVGGLDQVHPPTLVLSAAVLAVLVVVALVLPRLPGPLLAVLLATAASAALDLPRLGVAVVGATPPGLPSFALPAVGPADLGALLLPALGVALVAYSDNVLTGRAFARDGQRVDADQELLALGAANLAAGVLQGFPVSSSGSRTAIGAAVGGRSQLASVVTVLLVLGVLLVGGPVLAAFPTAALGALVVYAAVRLVSWREFRRFARFRRSELLIAVATTTAVLALGVLTGVLAAIGLSILDLLRRVSRPHDGVLGFVPGLAGMHDVDDHPGATTVPGLVVYRYDAPLCFANAEDFRTRALAAVDADPRPAWLLLNLEAVVEVDITAVDALFALCDELERRGVVVALARVKHELLEDLVRSGLRDRIGADRIFPTLPTAVAAYRAEAPCPST</sequence>
<dbReference type="CDD" id="cd07042">
    <property type="entry name" value="STAS_SulP_like_sulfate_transporter"/>
    <property type="match status" value="1"/>
</dbReference>
<dbReference type="EMBL" id="CP060131">
    <property type="protein sequence ID" value="QNG51390.1"/>
    <property type="molecule type" value="Genomic_DNA"/>
</dbReference>
<feature type="transmembrane region" description="Helical" evidence="6">
    <location>
        <begin position="375"/>
        <end position="392"/>
    </location>
</feature>
<dbReference type="InterPro" id="IPR011547">
    <property type="entry name" value="SLC26A/SulP_dom"/>
</dbReference>
<evidence type="ECO:0000256" key="6">
    <source>
        <dbReference type="SAM" id="Phobius"/>
    </source>
</evidence>
<evidence type="ECO:0000313" key="9">
    <source>
        <dbReference type="Proteomes" id="UP000515728"/>
    </source>
</evidence>
<dbReference type="Proteomes" id="UP000515728">
    <property type="component" value="Chromosome"/>
</dbReference>
<dbReference type="AlphaFoldDB" id="A0A7G7MF29"/>
<feature type="transmembrane region" description="Helical" evidence="6">
    <location>
        <begin position="204"/>
        <end position="220"/>
    </location>
</feature>
<feature type="transmembrane region" description="Helical" evidence="6">
    <location>
        <begin position="308"/>
        <end position="325"/>
    </location>
</feature>
<dbReference type="SUPFAM" id="SSF52091">
    <property type="entry name" value="SpoIIaa-like"/>
    <property type="match status" value="1"/>
</dbReference>
<name>A0A7G7MF29_9PSEU</name>
<keyword evidence="4 6" id="KW-0472">Membrane</keyword>
<evidence type="ECO:0000256" key="4">
    <source>
        <dbReference type="ARBA" id="ARBA00023136"/>
    </source>
</evidence>
<dbReference type="KEGG" id="ppel:H6H00_25125"/>
<feature type="domain" description="STAS" evidence="7">
    <location>
        <begin position="562"/>
        <end position="676"/>
    </location>
</feature>
<dbReference type="Gene3D" id="3.30.750.24">
    <property type="entry name" value="STAS domain"/>
    <property type="match status" value="1"/>
</dbReference>
<dbReference type="InterPro" id="IPR036513">
    <property type="entry name" value="STAS_dom_sf"/>
</dbReference>
<dbReference type="Pfam" id="PF00916">
    <property type="entry name" value="Sulfate_transp"/>
    <property type="match status" value="1"/>
</dbReference>
<evidence type="ECO:0000256" key="3">
    <source>
        <dbReference type="ARBA" id="ARBA00022989"/>
    </source>
</evidence>
<feature type="transmembrane region" description="Helical" evidence="6">
    <location>
        <begin position="452"/>
        <end position="485"/>
    </location>
</feature>
<proteinExistence type="predicted"/>
<reference evidence="8 9" key="1">
    <citation type="submission" date="2020-08" db="EMBL/GenBank/DDBJ databases">
        <authorList>
            <person name="Mo P."/>
        </authorList>
    </citation>
    <scope>NUCLEOTIDE SEQUENCE [LARGE SCALE GENOMIC DNA]</scope>
    <source>
        <strain evidence="8 9">CGMCC 4.1532</strain>
    </source>
</reference>
<evidence type="ECO:0000256" key="1">
    <source>
        <dbReference type="ARBA" id="ARBA00004141"/>
    </source>
</evidence>
<dbReference type="InterPro" id="IPR001902">
    <property type="entry name" value="SLC26A/SulP_fam"/>
</dbReference>
<feature type="transmembrane region" description="Helical" evidence="6">
    <location>
        <begin position="146"/>
        <end position="165"/>
    </location>
</feature>
<comment type="subcellular location">
    <subcellularLocation>
        <location evidence="1">Membrane</location>
        <topology evidence="1">Multi-pass membrane protein</topology>
    </subcellularLocation>
</comment>
<organism evidence="8 9">
    <name type="scientific">Pseudonocardia petroleophila</name>
    <dbReference type="NCBI Taxonomy" id="37331"/>
    <lineage>
        <taxon>Bacteria</taxon>
        <taxon>Bacillati</taxon>
        <taxon>Actinomycetota</taxon>
        <taxon>Actinomycetes</taxon>
        <taxon>Pseudonocardiales</taxon>
        <taxon>Pseudonocardiaceae</taxon>
        <taxon>Pseudonocardia</taxon>
    </lineage>
</organism>
<feature type="transmembrane region" description="Helical" evidence="6">
    <location>
        <begin position="258"/>
        <end position="277"/>
    </location>
</feature>